<dbReference type="InterPro" id="IPR043519">
    <property type="entry name" value="NT_sf"/>
</dbReference>
<keyword evidence="4 7" id="KW-0809">Transit peptide</keyword>
<dbReference type="GO" id="GO:0005743">
    <property type="term" value="C:mitochondrial inner membrane"/>
    <property type="evidence" value="ECO:0007669"/>
    <property type="project" value="UniProtKB-SubCell"/>
</dbReference>
<evidence type="ECO:0000313" key="9">
    <source>
        <dbReference type="Proteomes" id="UP000253472"/>
    </source>
</evidence>
<name>A0A367Y8J6_9ASCO</name>
<reference evidence="8 9" key="1">
    <citation type="submission" date="2018-06" db="EMBL/GenBank/DDBJ databases">
        <title>Whole genome sequencing of Candida tropicalis (genome annotated by CSBL at Korea University).</title>
        <authorList>
            <person name="Ahn J."/>
        </authorList>
    </citation>
    <scope>NUCLEOTIDE SEQUENCE [LARGE SCALE GENOMIC DNA]</scope>
    <source>
        <strain evidence="8 9">ATCC 20962</strain>
    </source>
</reference>
<proteinExistence type="inferred from homology"/>
<comment type="function">
    <text evidence="7">Mitochondrial mRNA stabilization factor.</text>
</comment>
<evidence type="ECO:0000256" key="1">
    <source>
        <dbReference type="ARBA" id="ARBA00004443"/>
    </source>
</evidence>
<dbReference type="Gene3D" id="3.30.460.10">
    <property type="entry name" value="Beta Polymerase, domain 2"/>
    <property type="match status" value="1"/>
</dbReference>
<comment type="similarity">
    <text evidence="2 7">Belongs to the ATP25 family.</text>
</comment>
<dbReference type="SUPFAM" id="SSF81301">
    <property type="entry name" value="Nucleotidyltransferase"/>
    <property type="match status" value="1"/>
</dbReference>
<dbReference type="PANTHER" id="PTHR28087">
    <property type="entry name" value="ATPASE SYNTHESIS PROTEIN 25, MITOCHONDRIAL"/>
    <property type="match status" value="1"/>
</dbReference>
<accession>A0A367Y8J6</accession>
<comment type="caution">
    <text evidence="8">The sequence shown here is derived from an EMBL/GenBank/DDBJ whole genome shotgun (WGS) entry which is preliminary data.</text>
</comment>
<sequence>MITRGRLLSRAVPRSRILVGSRALKLAIRSMSQSASTGQESKANEANDLVDENVPWYLREENSPEMQALQKAKLPELPEGSPETLSEFVSLMGEEFGLTDIELFDLSTLPEAHPKSAATQSHDKYVIMGTGKSEKHLYKAAYELRQHIKHHHNHLPVVEGMVSSAISKTTRRRLAKRVSRGPPATHSTYGIGANTWVSCATGVDGITIHMLTKERRRELKLEELYSEDPDYEMHGYESTIDRDDIFFGIRRHFHTTTRNFNASKLKAVYDELVDTGNVKTLAKFKDNFDEIFTGESVEEYNRKVDFYKILNLLDAKLVPADQVERIFQDKYSSLLLAQQQGINWTEEITNDIIKYMEYLLDIGDYYTPVERLGKVSKFVADVTNFTGDSIQLFANDKFNSLLWNLSLQSSYNQLDSRGIHEIIESKGEFNPSMGKVEQDIYITRSIRELIRKNSPDEQFPAYFREQMMYSYGQTGEWARYWRDFQSLIQGIGESKYRLHFWITTIVFLSKANSRDALRTFFTKYWANPSGYSFVEDFEKNEKKFNSENEQEALKKIVLEIKRAYPTAPWLDDAVAFVGNL</sequence>
<evidence type="ECO:0000256" key="5">
    <source>
        <dbReference type="ARBA" id="ARBA00023128"/>
    </source>
</evidence>
<dbReference type="Proteomes" id="UP000253472">
    <property type="component" value="Unassembled WGS sequence"/>
</dbReference>
<gene>
    <name evidence="8" type="primary">ATP25_1</name>
    <name evidence="8" type="ORF">Cantr_09093</name>
</gene>
<dbReference type="STRING" id="5486.A0A367Y8J6"/>
<dbReference type="GO" id="GO:0140053">
    <property type="term" value="P:mitochondrial gene expression"/>
    <property type="evidence" value="ECO:0007669"/>
    <property type="project" value="UniProtKB-UniRule"/>
</dbReference>
<keyword evidence="3 7" id="KW-0999">Mitochondrion inner membrane</keyword>
<dbReference type="Pfam" id="PF02410">
    <property type="entry name" value="RsfS"/>
    <property type="match status" value="1"/>
</dbReference>
<evidence type="ECO:0000256" key="4">
    <source>
        <dbReference type="ARBA" id="ARBA00022946"/>
    </source>
</evidence>
<dbReference type="PANTHER" id="PTHR28087:SF1">
    <property type="entry name" value="ATPASE SYNTHESIS PROTEIN 25, MITOCHONDRIAL"/>
    <property type="match status" value="1"/>
</dbReference>
<evidence type="ECO:0000256" key="3">
    <source>
        <dbReference type="ARBA" id="ARBA00022792"/>
    </source>
</evidence>
<comment type="subcellular location">
    <subcellularLocation>
        <location evidence="1 7">Mitochondrion inner membrane</location>
        <topology evidence="1 7">Peripheral membrane protein</topology>
        <orientation evidence="1 7">Matrix side</orientation>
    </subcellularLocation>
</comment>
<dbReference type="GO" id="GO:0048255">
    <property type="term" value="P:mRNA stabilization"/>
    <property type="evidence" value="ECO:0007669"/>
    <property type="project" value="TreeGrafter"/>
</dbReference>
<keyword evidence="9" id="KW-1185">Reference proteome</keyword>
<evidence type="ECO:0000256" key="2">
    <source>
        <dbReference type="ARBA" id="ARBA00010787"/>
    </source>
</evidence>
<dbReference type="InterPro" id="IPR040152">
    <property type="entry name" value="Atp25"/>
</dbReference>
<evidence type="ECO:0000313" key="8">
    <source>
        <dbReference type="EMBL" id="RCK62204.1"/>
    </source>
</evidence>
<protein>
    <recommendedName>
        <fullName evidence="7">ATPase synthesis protein 25</fullName>
    </recommendedName>
</protein>
<keyword evidence="5 7" id="KW-0496">Mitochondrion</keyword>
<dbReference type="AlphaFoldDB" id="A0A367Y8J6"/>
<organism evidence="8 9">
    <name type="scientific">Candida viswanathii</name>
    <dbReference type="NCBI Taxonomy" id="5486"/>
    <lineage>
        <taxon>Eukaryota</taxon>
        <taxon>Fungi</taxon>
        <taxon>Dikarya</taxon>
        <taxon>Ascomycota</taxon>
        <taxon>Saccharomycotina</taxon>
        <taxon>Pichiomycetes</taxon>
        <taxon>Debaryomycetaceae</taxon>
        <taxon>Candida/Lodderomyces clade</taxon>
        <taxon>Candida</taxon>
    </lineage>
</organism>
<dbReference type="EMBL" id="QLNQ01000025">
    <property type="protein sequence ID" value="RCK62204.1"/>
    <property type="molecule type" value="Genomic_DNA"/>
</dbReference>
<keyword evidence="6 7" id="KW-0472">Membrane</keyword>
<evidence type="ECO:0000256" key="6">
    <source>
        <dbReference type="ARBA" id="ARBA00023136"/>
    </source>
</evidence>
<dbReference type="OrthoDB" id="107372at2759"/>
<evidence type="ECO:0000256" key="7">
    <source>
        <dbReference type="RuleBase" id="RU367062"/>
    </source>
</evidence>